<name>A0A7X0REC8_9ACTN</name>
<evidence type="ECO:0000256" key="1">
    <source>
        <dbReference type="ARBA" id="ARBA00010641"/>
    </source>
</evidence>
<dbReference type="PANTHER" id="PTHR43133">
    <property type="entry name" value="RNA POLYMERASE ECF-TYPE SIGMA FACTO"/>
    <property type="match status" value="1"/>
</dbReference>
<protein>
    <submittedName>
        <fullName evidence="9">Sigma-70 family RNA polymerase sigma factor</fullName>
    </submittedName>
</protein>
<keyword evidence="3" id="KW-0731">Sigma factor</keyword>
<evidence type="ECO:0000256" key="2">
    <source>
        <dbReference type="ARBA" id="ARBA00023015"/>
    </source>
</evidence>
<evidence type="ECO:0000313" key="10">
    <source>
        <dbReference type="Proteomes" id="UP000523955"/>
    </source>
</evidence>
<keyword evidence="10" id="KW-1185">Reference proteome</keyword>
<dbReference type="GO" id="GO:0003677">
    <property type="term" value="F:DNA binding"/>
    <property type="evidence" value="ECO:0007669"/>
    <property type="project" value="UniProtKB-KW"/>
</dbReference>
<gene>
    <name evidence="9" type="ORF">H5V45_05390</name>
</gene>
<dbReference type="Gene3D" id="1.10.10.10">
    <property type="entry name" value="Winged helix-like DNA-binding domain superfamily/Winged helix DNA-binding domain"/>
    <property type="match status" value="1"/>
</dbReference>
<dbReference type="RefSeq" id="WP_185251988.1">
    <property type="nucleotide sequence ID" value="NZ_JACKXE010000001.1"/>
</dbReference>
<dbReference type="PANTHER" id="PTHR43133:SF58">
    <property type="entry name" value="ECF RNA POLYMERASE SIGMA FACTOR SIGD"/>
    <property type="match status" value="1"/>
</dbReference>
<dbReference type="InterPro" id="IPR007627">
    <property type="entry name" value="RNA_pol_sigma70_r2"/>
</dbReference>
<dbReference type="GO" id="GO:0006352">
    <property type="term" value="P:DNA-templated transcription initiation"/>
    <property type="evidence" value="ECO:0007669"/>
    <property type="project" value="InterPro"/>
</dbReference>
<keyword evidence="5" id="KW-0804">Transcription</keyword>
<feature type="domain" description="RNA polymerase sigma-70 region 2" evidence="7">
    <location>
        <begin position="22"/>
        <end position="93"/>
    </location>
</feature>
<dbReference type="InterPro" id="IPR013325">
    <property type="entry name" value="RNA_pol_sigma_r2"/>
</dbReference>
<organism evidence="9 10">
    <name type="scientific">Nocardioides luti</name>
    <dbReference type="NCBI Taxonomy" id="2761101"/>
    <lineage>
        <taxon>Bacteria</taxon>
        <taxon>Bacillati</taxon>
        <taxon>Actinomycetota</taxon>
        <taxon>Actinomycetes</taxon>
        <taxon>Propionibacteriales</taxon>
        <taxon>Nocardioidaceae</taxon>
        <taxon>Nocardioides</taxon>
    </lineage>
</organism>
<feature type="region of interest" description="Disordered" evidence="6">
    <location>
        <begin position="85"/>
        <end position="110"/>
    </location>
</feature>
<dbReference type="SUPFAM" id="SSF88946">
    <property type="entry name" value="Sigma2 domain of RNA polymerase sigma factors"/>
    <property type="match status" value="1"/>
</dbReference>
<comment type="similarity">
    <text evidence="1">Belongs to the sigma-70 factor family. ECF subfamily.</text>
</comment>
<evidence type="ECO:0000256" key="6">
    <source>
        <dbReference type="SAM" id="MobiDB-lite"/>
    </source>
</evidence>
<evidence type="ECO:0000313" key="9">
    <source>
        <dbReference type="EMBL" id="MBB6626752.1"/>
    </source>
</evidence>
<dbReference type="Proteomes" id="UP000523955">
    <property type="component" value="Unassembled WGS sequence"/>
</dbReference>
<keyword evidence="4" id="KW-0238">DNA-binding</keyword>
<keyword evidence="2" id="KW-0805">Transcription regulation</keyword>
<dbReference type="EMBL" id="JACKXE010000001">
    <property type="protein sequence ID" value="MBB6626752.1"/>
    <property type="molecule type" value="Genomic_DNA"/>
</dbReference>
<dbReference type="Gene3D" id="1.10.1740.10">
    <property type="match status" value="1"/>
</dbReference>
<evidence type="ECO:0000259" key="7">
    <source>
        <dbReference type="Pfam" id="PF04542"/>
    </source>
</evidence>
<evidence type="ECO:0000259" key="8">
    <source>
        <dbReference type="Pfam" id="PF08281"/>
    </source>
</evidence>
<evidence type="ECO:0000256" key="5">
    <source>
        <dbReference type="ARBA" id="ARBA00023163"/>
    </source>
</evidence>
<dbReference type="InterPro" id="IPR013324">
    <property type="entry name" value="RNA_pol_sigma_r3/r4-like"/>
</dbReference>
<dbReference type="InterPro" id="IPR013249">
    <property type="entry name" value="RNA_pol_sigma70_r4_t2"/>
</dbReference>
<dbReference type="Pfam" id="PF04542">
    <property type="entry name" value="Sigma70_r2"/>
    <property type="match status" value="1"/>
</dbReference>
<sequence>MPADDELVRRAKQGDPDAWRDLYRAHAARLVLWLGTRPSGDAAVAAEDLANEAWLVAAGKVAEFTGSSSDFAGWLFGIARNLSTNTHRRSQRRHTDPSAEPDAGAVPATEGPESLLVARDWVTRLLRHLPPRERDVVACLEVVGLDVEGTARALGISPVAVRVARHRGLKRLRALAPERPGQPRTASNAAR</sequence>
<accession>A0A7X0REC8</accession>
<dbReference type="NCBIfam" id="TIGR02937">
    <property type="entry name" value="sigma70-ECF"/>
    <property type="match status" value="1"/>
</dbReference>
<comment type="caution">
    <text evidence="9">The sequence shown here is derived from an EMBL/GenBank/DDBJ whole genome shotgun (WGS) entry which is preliminary data.</text>
</comment>
<dbReference type="InterPro" id="IPR036388">
    <property type="entry name" value="WH-like_DNA-bd_sf"/>
</dbReference>
<dbReference type="Pfam" id="PF08281">
    <property type="entry name" value="Sigma70_r4_2"/>
    <property type="match status" value="1"/>
</dbReference>
<dbReference type="AlphaFoldDB" id="A0A7X0REC8"/>
<dbReference type="SUPFAM" id="SSF88659">
    <property type="entry name" value="Sigma3 and sigma4 domains of RNA polymerase sigma factors"/>
    <property type="match status" value="1"/>
</dbReference>
<reference evidence="9 10" key="1">
    <citation type="submission" date="2020-08" db="EMBL/GenBank/DDBJ databases">
        <authorList>
            <person name="Seo M.-J."/>
        </authorList>
    </citation>
    <scope>NUCLEOTIDE SEQUENCE [LARGE SCALE GENOMIC DNA]</scope>
    <source>
        <strain evidence="9 10">KIGAM211</strain>
    </source>
</reference>
<evidence type="ECO:0000256" key="4">
    <source>
        <dbReference type="ARBA" id="ARBA00023125"/>
    </source>
</evidence>
<dbReference type="InterPro" id="IPR014284">
    <property type="entry name" value="RNA_pol_sigma-70_dom"/>
</dbReference>
<dbReference type="InterPro" id="IPR039425">
    <property type="entry name" value="RNA_pol_sigma-70-like"/>
</dbReference>
<evidence type="ECO:0000256" key="3">
    <source>
        <dbReference type="ARBA" id="ARBA00023082"/>
    </source>
</evidence>
<feature type="domain" description="RNA polymerase sigma factor 70 region 4 type 2" evidence="8">
    <location>
        <begin position="120"/>
        <end position="172"/>
    </location>
</feature>
<dbReference type="GO" id="GO:0016987">
    <property type="term" value="F:sigma factor activity"/>
    <property type="evidence" value="ECO:0007669"/>
    <property type="project" value="UniProtKB-KW"/>
</dbReference>
<proteinExistence type="inferred from homology"/>